<dbReference type="Pfam" id="PF00107">
    <property type="entry name" value="ADH_zinc_N"/>
    <property type="match status" value="1"/>
</dbReference>
<dbReference type="InterPro" id="IPR011032">
    <property type="entry name" value="GroES-like_sf"/>
</dbReference>
<evidence type="ECO:0000256" key="1">
    <source>
        <dbReference type="ARBA" id="ARBA00022857"/>
    </source>
</evidence>
<evidence type="ECO:0000313" key="4">
    <source>
        <dbReference type="EMBL" id="CAE7387071.1"/>
    </source>
</evidence>
<dbReference type="GO" id="GO:0070402">
    <property type="term" value="F:NADPH binding"/>
    <property type="evidence" value="ECO:0007669"/>
    <property type="project" value="TreeGrafter"/>
</dbReference>
<keyword evidence="2" id="KW-0560">Oxidoreductase</keyword>
<evidence type="ECO:0000259" key="3">
    <source>
        <dbReference type="SMART" id="SM00829"/>
    </source>
</evidence>
<dbReference type="InterPro" id="IPR020843">
    <property type="entry name" value="ER"/>
</dbReference>
<dbReference type="SUPFAM" id="SSF51735">
    <property type="entry name" value="NAD(P)-binding Rossmann-fold domains"/>
    <property type="match status" value="1"/>
</dbReference>
<reference evidence="4" key="1">
    <citation type="submission" date="2021-02" db="EMBL/GenBank/DDBJ databases">
        <authorList>
            <person name="Dougan E. K."/>
            <person name="Rhodes N."/>
            <person name="Thang M."/>
            <person name="Chan C."/>
        </authorList>
    </citation>
    <scope>NUCLEOTIDE SEQUENCE</scope>
</reference>
<evidence type="ECO:0000313" key="5">
    <source>
        <dbReference type="Proteomes" id="UP000604046"/>
    </source>
</evidence>
<feature type="domain" description="Enoyl reductase (ER)" evidence="3">
    <location>
        <begin position="36"/>
        <end position="362"/>
    </location>
</feature>
<dbReference type="SMART" id="SM00829">
    <property type="entry name" value="PKS_ER"/>
    <property type="match status" value="1"/>
</dbReference>
<organism evidence="4 5">
    <name type="scientific">Symbiodinium natans</name>
    <dbReference type="NCBI Taxonomy" id="878477"/>
    <lineage>
        <taxon>Eukaryota</taxon>
        <taxon>Sar</taxon>
        <taxon>Alveolata</taxon>
        <taxon>Dinophyceae</taxon>
        <taxon>Suessiales</taxon>
        <taxon>Symbiodiniaceae</taxon>
        <taxon>Symbiodinium</taxon>
    </lineage>
</organism>
<dbReference type="AlphaFoldDB" id="A0A812QG25"/>
<keyword evidence="5" id="KW-1185">Reference proteome</keyword>
<dbReference type="PANTHER" id="PTHR48106">
    <property type="entry name" value="QUINONE OXIDOREDUCTASE PIG3-RELATED"/>
    <property type="match status" value="1"/>
</dbReference>
<dbReference type="Gene3D" id="3.40.50.720">
    <property type="entry name" value="NAD(P)-binding Rossmann-like Domain"/>
    <property type="match status" value="1"/>
</dbReference>
<dbReference type="Gene3D" id="3.90.180.10">
    <property type="entry name" value="Medium-chain alcohol dehydrogenases, catalytic domain"/>
    <property type="match status" value="1"/>
</dbReference>
<proteinExistence type="predicted"/>
<comment type="caution">
    <text evidence="4">The sequence shown here is derived from an EMBL/GenBank/DDBJ whole genome shotgun (WGS) entry which is preliminary data.</text>
</comment>
<evidence type="ECO:0000256" key="2">
    <source>
        <dbReference type="ARBA" id="ARBA00023002"/>
    </source>
</evidence>
<accession>A0A812QG25</accession>
<keyword evidence="1" id="KW-0521">NADP</keyword>
<dbReference type="SUPFAM" id="SSF50129">
    <property type="entry name" value="GroES-like"/>
    <property type="match status" value="1"/>
</dbReference>
<sequence>METLSAVLVGAGCFGWLQYKRQKMQRLVLREANKDIALAKIEIEEVETPKPKSGQLLIKVLAAPVNPSDDGAWKLPLGIEGSGRVVATGGGLWASQFLGLEAYRGDTVAFTGKSYAQYAVVDAFGLGPFILPSNTAVEDACSYFVNPFTVVSIVEAVRSRKGKAFIHTAAASQLGQMMVKYCQQEGMVLVNVVRRKEQVEVLEKLGAKYIVDTSDPEWKPALGKLASAGSMLLDGSGKLIHELQISQVVDCIAGNFTGELLAMLPPGGTAWVYGRLSGENLGSINPIQLIYFNKKLEGFLVNNWIFRDGIIRGLLRGRKQAAIVGRHFDVFGSRFKDVSMLDLHQAYCSHLAAGATGGKVRLRPWMES</sequence>
<dbReference type="EMBL" id="CAJNDS010002236">
    <property type="protein sequence ID" value="CAE7387071.1"/>
    <property type="molecule type" value="Genomic_DNA"/>
</dbReference>
<name>A0A812QG25_9DINO</name>
<dbReference type="InterPro" id="IPR036291">
    <property type="entry name" value="NAD(P)-bd_dom_sf"/>
</dbReference>
<dbReference type="PANTHER" id="PTHR48106:SF18">
    <property type="entry name" value="QUINONE OXIDOREDUCTASE PIG3"/>
    <property type="match status" value="1"/>
</dbReference>
<protein>
    <submittedName>
        <fullName evidence="4">MECR protein</fullName>
    </submittedName>
</protein>
<dbReference type="Proteomes" id="UP000604046">
    <property type="component" value="Unassembled WGS sequence"/>
</dbReference>
<gene>
    <name evidence="4" type="primary">MECR</name>
    <name evidence="4" type="ORF">SNAT2548_LOCUS21107</name>
</gene>
<dbReference type="GO" id="GO:0016651">
    <property type="term" value="F:oxidoreductase activity, acting on NAD(P)H"/>
    <property type="evidence" value="ECO:0007669"/>
    <property type="project" value="TreeGrafter"/>
</dbReference>
<dbReference type="InterPro" id="IPR013149">
    <property type="entry name" value="ADH-like_C"/>
</dbReference>
<dbReference type="OrthoDB" id="415383at2759"/>